<proteinExistence type="predicted"/>
<evidence type="ECO:0000256" key="1">
    <source>
        <dbReference type="SAM" id="MobiDB-lite"/>
    </source>
</evidence>
<dbReference type="EMBL" id="PP870178">
    <property type="protein sequence ID" value="XCI67289.1"/>
    <property type="molecule type" value="Genomic_DNA"/>
</dbReference>
<sequence>MIRGRTKRTLPKADGRNRTAETKKFLKNIRRPHEGQSFFMKSKNVLL</sequence>
<organism evidence="2">
    <name type="scientific">Jarrellvirus sp</name>
    <dbReference type="NCBI Taxonomy" id="2960496"/>
    <lineage>
        <taxon>Viruses</taxon>
        <taxon>Duplodnaviria</taxon>
        <taxon>Heunggongvirae</taxon>
        <taxon>Uroviricota</taxon>
        <taxon>Caudoviricetes</taxon>
        <taxon>Jarrellvirus</taxon>
    </lineage>
</organism>
<accession>A0AAU8HXJ7</accession>
<feature type="compositionally biased region" description="Basic residues" evidence="1">
    <location>
        <begin position="1"/>
        <end position="10"/>
    </location>
</feature>
<name>A0AAU8HXJ7_9CAUD</name>
<protein>
    <submittedName>
        <fullName evidence="2">Uncharacterized protein</fullName>
    </submittedName>
</protein>
<evidence type="ECO:0000313" key="2">
    <source>
        <dbReference type="EMBL" id="XCI67289.1"/>
    </source>
</evidence>
<reference evidence="2" key="1">
    <citation type="journal article" date="2024" name="bioRxiv">
        <title>The salivary virome during childhood dental caries.</title>
        <authorList>
            <person name="Tang J."/>
            <person name="Baker J.L."/>
        </authorList>
    </citation>
    <scope>NUCLEOTIDE SEQUENCE</scope>
    <source>
        <strain evidence="2">38_unbinned_79</strain>
    </source>
</reference>
<feature type="compositionally biased region" description="Basic and acidic residues" evidence="1">
    <location>
        <begin position="11"/>
        <end position="23"/>
    </location>
</feature>
<feature type="region of interest" description="Disordered" evidence="1">
    <location>
        <begin position="1"/>
        <end position="23"/>
    </location>
</feature>